<sequence length="288" mass="29836">MVLFVQSLVAGSLVGLVYALVSAGFSMIWGVARVINLAHPVFAVLAAYIVYWAAGQGQAALGAALALLGPASFGLGWLFYRWVVVPAARRSPDLNLTSMILTFGLAVALENMLAMAWGPGPRALSLPVQGLSLFVGPVGVPLPSLVAAGGSLVVIAGLMWFLHATLSGRAVRAVWQDPEGAALSGIDLDRVTGLTYGLAFVSAAAGGVAMALIYTFSPATQMTWLVYVFLVTIVGGVGSLWGAVLAGLAVGNLASLTGLVMPYSWTPLVLFGSLIALLLWKPEGLVQR</sequence>
<evidence type="ECO:0000256" key="7">
    <source>
        <dbReference type="ARBA" id="ARBA00023136"/>
    </source>
</evidence>
<dbReference type="Proteomes" id="UP001332192">
    <property type="component" value="Chromosome"/>
</dbReference>
<keyword evidence="3" id="KW-1003">Cell membrane</keyword>
<dbReference type="PANTHER" id="PTHR11795:SF445">
    <property type="entry name" value="AMINO ACID ABC TRANSPORTER PERMEASE PROTEIN"/>
    <property type="match status" value="1"/>
</dbReference>
<comment type="similarity">
    <text evidence="8">Belongs to the binding-protein-dependent transport system permease family. LivHM subfamily.</text>
</comment>
<protein>
    <submittedName>
        <fullName evidence="10">Branched-chain amino acid ABC transporter permease</fullName>
    </submittedName>
</protein>
<evidence type="ECO:0000256" key="1">
    <source>
        <dbReference type="ARBA" id="ARBA00004651"/>
    </source>
</evidence>
<evidence type="ECO:0000313" key="11">
    <source>
        <dbReference type="Proteomes" id="UP001332192"/>
    </source>
</evidence>
<keyword evidence="7 9" id="KW-0472">Membrane</keyword>
<keyword evidence="11" id="KW-1185">Reference proteome</keyword>
<dbReference type="Pfam" id="PF02653">
    <property type="entry name" value="BPD_transp_2"/>
    <property type="match status" value="1"/>
</dbReference>
<reference evidence="10 11" key="1">
    <citation type="journal article" date="2024" name="Front. Microbiol.">
        <title>Novel thermophilic genera Geochorda gen. nov. and Carboxydochorda gen. nov. from the deep terrestrial subsurface reveal the ecophysiological diversity in the class Limnochordia.</title>
        <authorList>
            <person name="Karnachuk O.V."/>
            <person name="Lukina A.P."/>
            <person name="Avakyan M.R."/>
            <person name="Kadnikov V.V."/>
            <person name="Begmatov S."/>
            <person name="Beletsky A.V."/>
            <person name="Vlasova K.G."/>
            <person name="Novikov A.A."/>
            <person name="Shcherbakova V.A."/>
            <person name="Mardanov A.V."/>
            <person name="Ravin N.V."/>
        </authorList>
    </citation>
    <scope>NUCLEOTIDE SEQUENCE [LARGE SCALE GENOMIC DNA]</scope>
    <source>
        <strain evidence="10 11">L945</strain>
    </source>
</reference>
<organism evidence="10 11">
    <name type="scientific">Carboxydichorda subterranea</name>
    <dbReference type="NCBI Taxonomy" id="3109565"/>
    <lineage>
        <taxon>Bacteria</taxon>
        <taxon>Bacillati</taxon>
        <taxon>Bacillota</taxon>
        <taxon>Limnochordia</taxon>
        <taxon>Limnochordales</taxon>
        <taxon>Geochordaceae</taxon>
        <taxon>Carboxydichorda</taxon>
    </lineage>
</organism>
<dbReference type="RefSeq" id="WP_324716665.1">
    <property type="nucleotide sequence ID" value="NZ_CP141615.1"/>
</dbReference>
<evidence type="ECO:0000256" key="8">
    <source>
        <dbReference type="ARBA" id="ARBA00037998"/>
    </source>
</evidence>
<keyword evidence="5" id="KW-0029">Amino-acid transport</keyword>
<dbReference type="EMBL" id="CP141615">
    <property type="protein sequence ID" value="WRP17394.1"/>
    <property type="molecule type" value="Genomic_DNA"/>
</dbReference>
<evidence type="ECO:0000256" key="4">
    <source>
        <dbReference type="ARBA" id="ARBA00022692"/>
    </source>
</evidence>
<keyword evidence="6 9" id="KW-1133">Transmembrane helix</keyword>
<evidence type="ECO:0000256" key="2">
    <source>
        <dbReference type="ARBA" id="ARBA00022448"/>
    </source>
</evidence>
<dbReference type="PANTHER" id="PTHR11795">
    <property type="entry name" value="BRANCHED-CHAIN AMINO ACID TRANSPORT SYSTEM PERMEASE PROTEIN LIVH"/>
    <property type="match status" value="1"/>
</dbReference>
<evidence type="ECO:0000256" key="3">
    <source>
        <dbReference type="ARBA" id="ARBA00022475"/>
    </source>
</evidence>
<feature type="transmembrane region" description="Helical" evidence="9">
    <location>
        <begin position="131"/>
        <end position="162"/>
    </location>
</feature>
<feature type="transmembrane region" description="Helical" evidence="9">
    <location>
        <begin position="100"/>
        <end position="119"/>
    </location>
</feature>
<feature type="transmembrane region" description="Helical" evidence="9">
    <location>
        <begin position="224"/>
        <end position="250"/>
    </location>
</feature>
<keyword evidence="4 9" id="KW-0812">Transmembrane</keyword>
<accession>A0ABZ1BX68</accession>
<comment type="subcellular location">
    <subcellularLocation>
        <location evidence="1">Cell membrane</location>
        <topology evidence="1">Multi-pass membrane protein</topology>
    </subcellularLocation>
</comment>
<proteinExistence type="inferred from homology"/>
<evidence type="ECO:0000256" key="6">
    <source>
        <dbReference type="ARBA" id="ARBA00022989"/>
    </source>
</evidence>
<gene>
    <name evidence="10" type="ORF">U7230_15145</name>
</gene>
<name>A0ABZ1BX68_9FIRM</name>
<evidence type="ECO:0000256" key="5">
    <source>
        <dbReference type="ARBA" id="ARBA00022970"/>
    </source>
</evidence>
<feature type="transmembrane region" description="Helical" evidence="9">
    <location>
        <begin position="61"/>
        <end position="80"/>
    </location>
</feature>
<evidence type="ECO:0000313" key="10">
    <source>
        <dbReference type="EMBL" id="WRP17394.1"/>
    </source>
</evidence>
<feature type="transmembrane region" description="Helical" evidence="9">
    <location>
        <begin position="35"/>
        <end position="54"/>
    </location>
</feature>
<feature type="transmembrane region" description="Helical" evidence="9">
    <location>
        <begin position="194"/>
        <end position="217"/>
    </location>
</feature>
<dbReference type="InterPro" id="IPR001851">
    <property type="entry name" value="ABC_transp_permease"/>
</dbReference>
<dbReference type="CDD" id="cd06582">
    <property type="entry name" value="TM_PBP1_LivH_like"/>
    <property type="match status" value="1"/>
</dbReference>
<feature type="transmembrane region" description="Helical" evidence="9">
    <location>
        <begin position="262"/>
        <end position="280"/>
    </location>
</feature>
<keyword evidence="2" id="KW-0813">Transport</keyword>
<dbReference type="InterPro" id="IPR052157">
    <property type="entry name" value="BCAA_transport_permease"/>
</dbReference>
<evidence type="ECO:0000256" key="9">
    <source>
        <dbReference type="SAM" id="Phobius"/>
    </source>
</evidence>